<feature type="domain" description="Aminotransferase-like plant mobile" evidence="3">
    <location>
        <begin position="93"/>
        <end position="447"/>
    </location>
</feature>
<evidence type="ECO:0000259" key="3">
    <source>
        <dbReference type="Pfam" id="PF10536"/>
    </source>
</evidence>
<dbReference type="PANTHER" id="PTHR46033:SF32">
    <property type="entry name" value="EXPRESSED PROTEIN"/>
    <property type="match status" value="1"/>
</dbReference>
<feature type="region of interest" description="Disordered" evidence="2">
    <location>
        <begin position="1"/>
        <end position="23"/>
    </location>
</feature>
<evidence type="ECO:0000313" key="4">
    <source>
        <dbReference type="EnsemblPlants" id="EMT09019"/>
    </source>
</evidence>
<dbReference type="GO" id="GO:0010073">
    <property type="term" value="P:meristem maintenance"/>
    <property type="evidence" value="ECO:0007669"/>
    <property type="project" value="InterPro"/>
</dbReference>
<dbReference type="InterPro" id="IPR019557">
    <property type="entry name" value="AminoTfrase-like_pln_mobile"/>
</dbReference>
<keyword evidence="1" id="KW-0175">Coiled coil</keyword>
<dbReference type="InterPro" id="IPR044824">
    <property type="entry name" value="MAIN-like"/>
</dbReference>
<organism evidence="4">
    <name type="scientific">Aegilops tauschii</name>
    <name type="common">Tausch's goatgrass</name>
    <name type="synonym">Aegilops squarrosa</name>
    <dbReference type="NCBI Taxonomy" id="37682"/>
    <lineage>
        <taxon>Eukaryota</taxon>
        <taxon>Viridiplantae</taxon>
        <taxon>Streptophyta</taxon>
        <taxon>Embryophyta</taxon>
        <taxon>Tracheophyta</taxon>
        <taxon>Spermatophyta</taxon>
        <taxon>Magnoliopsida</taxon>
        <taxon>Liliopsida</taxon>
        <taxon>Poales</taxon>
        <taxon>Poaceae</taxon>
        <taxon>BOP clade</taxon>
        <taxon>Pooideae</taxon>
        <taxon>Triticodae</taxon>
        <taxon>Triticeae</taxon>
        <taxon>Triticinae</taxon>
        <taxon>Aegilops</taxon>
    </lineage>
</organism>
<evidence type="ECO:0000256" key="2">
    <source>
        <dbReference type="SAM" id="MobiDB-lite"/>
    </source>
</evidence>
<reference evidence="4" key="1">
    <citation type="submission" date="2015-06" db="UniProtKB">
        <authorList>
            <consortium name="EnsemblPlants"/>
        </authorList>
    </citation>
    <scope>IDENTIFICATION</scope>
</reference>
<dbReference type="PANTHER" id="PTHR46033">
    <property type="entry name" value="PROTEIN MAIN-LIKE 2"/>
    <property type="match status" value="1"/>
</dbReference>
<protein>
    <recommendedName>
        <fullName evidence="3">Aminotransferase-like plant mobile domain-containing protein</fullName>
    </recommendedName>
</protein>
<proteinExistence type="predicted"/>
<dbReference type="EnsemblPlants" id="EMT09019">
    <property type="protein sequence ID" value="EMT09019"/>
    <property type="gene ID" value="F775_18636"/>
</dbReference>
<dbReference type="AlphaFoldDB" id="M8BQG2"/>
<accession>M8BQG2</accession>
<dbReference type="Pfam" id="PF10536">
    <property type="entry name" value="PMD"/>
    <property type="match status" value="1"/>
</dbReference>
<name>M8BQG2_AEGTA</name>
<evidence type="ECO:0000256" key="1">
    <source>
        <dbReference type="SAM" id="Coils"/>
    </source>
</evidence>
<feature type="coiled-coil region" evidence="1">
    <location>
        <begin position="569"/>
        <end position="596"/>
    </location>
</feature>
<sequence>MSNEEELLVQESTATDISGADRSHPTARSAYFLLPRADATRPPVLPSPRRSGGPFLHGEIRVEWRGWPSSSKLWRCWVTKLRPLHEGLWKRVGIFDAILSTTWRVRRDEDLLLQLAAFWSRETGTFVFPWGEATVTLEDVAVLGGLPLLGMPVCAALPDALRGDVHALEGVRSALNRSKSKKPNYSSWVKYFLERPPETDAGGDRGDKAAGLLEHGAFLAMWLSEYVLPSPPCDVVLARVLPIAAQLARGQPVALAPAALASIYKCLSTLAGCAPLQILQLWVWERFPELRPEKKVSAHNNDNGVPARAAKWHNVRELLDPRYIHAVFMSPGRFEWMPYGRSSFGVPPGNGGRRVHGQDIARSEELLAMALCLHPCELVGIDCIEQYCPHRVARQLGFDQDVPGDVCRVNSDPVAAWSTYKIEARSFAFIFPNRDAGVTVEYARWWEPYSSACAAHVANAARTKKLVHPSKRMMEEATVVDLQSTSEDIVAINDNDSLKESEKDVEVAAMLTKSSEPVNENVEVAERVVCARTPYYLRPFGQAKYGQAGPSRRNSDQEFFQPKREVGTMEMIKQASEAREAEKIELEKQIHSLKKQIWG</sequence>